<dbReference type="EMBL" id="MCBS01002243">
    <property type="protein sequence ID" value="RKF96032.1"/>
    <property type="molecule type" value="Genomic_DNA"/>
</dbReference>
<organism evidence="1 2">
    <name type="scientific">Golovinomyces cichoracearum</name>
    <dbReference type="NCBI Taxonomy" id="62708"/>
    <lineage>
        <taxon>Eukaryota</taxon>
        <taxon>Fungi</taxon>
        <taxon>Dikarya</taxon>
        <taxon>Ascomycota</taxon>
        <taxon>Pezizomycotina</taxon>
        <taxon>Leotiomycetes</taxon>
        <taxon>Erysiphales</taxon>
        <taxon>Erysiphaceae</taxon>
        <taxon>Golovinomyces</taxon>
    </lineage>
</organism>
<reference evidence="1 2" key="1">
    <citation type="journal article" date="2018" name="BMC Genomics">
        <title>Comparative genome analyses reveal sequence features reflecting distinct modes of host-adaptation between dicot and monocot powdery mildew.</title>
        <authorList>
            <person name="Wu Y."/>
            <person name="Ma X."/>
            <person name="Pan Z."/>
            <person name="Kale S.D."/>
            <person name="Song Y."/>
            <person name="King H."/>
            <person name="Zhang Q."/>
            <person name="Presley C."/>
            <person name="Deng X."/>
            <person name="Wei C.I."/>
            <person name="Xiao S."/>
        </authorList>
    </citation>
    <scope>NUCLEOTIDE SEQUENCE [LARGE SCALE GENOMIC DNA]</scope>
    <source>
        <strain evidence="1">UMSG1</strain>
    </source>
</reference>
<name>A0A420JCM5_9PEZI</name>
<sequence length="43" mass="4878">MFYSSSEVDLGALEDEEIVETIGTLETPCSNEIVVQKELEEWD</sequence>
<dbReference type="Proteomes" id="UP000285326">
    <property type="component" value="Unassembled WGS sequence"/>
</dbReference>
<evidence type="ECO:0000313" key="2">
    <source>
        <dbReference type="Proteomes" id="UP000285326"/>
    </source>
</evidence>
<proteinExistence type="predicted"/>
<protein>
    <submittedName>
        <fullName evidence="1">Uncharacterized protein</fullName>
    </submittedName>
</protein>
<accession>A0A420JCM5</accession>
<comment type="caution">
    <text evidence="1">The sequence shown here is derived from an EMBL/GenBank/DDBJ whole genome shotgun (WGS) entry which is preliminary data.</text>
</comment>
<gene>
    <name evidence="1" type="ORF">GcM1_022001</name>
</gene>
<dbReference type="AlphaFoldDB" id="A0A420JCM5"/>
<evidence type="ECO:0000313" key="1">
    <source>
        <dbReference type="EMBL" id="RKF96032.1"/>
    </source>
</evidence>